<dbReference type="PANTHER" id="PTHR12126:SF11">
    <property type="entry name" value="NADH DEHYDROGENASE [UBIQUINONE] 1 ALPHA SUBCOMPLEX SUBUNIT 9, MITOCHONDRIAL"/>
    <property type="match status" value="1"/>
</dbReference>
<evidence type="ECO:0000313" key="2">
    <source>
        <dbReference type="EMBL" id="GAA5526813.1"/>
    </source>
</evidence>
<name>A0ABP9WW66_9CHLR</name>
<gene>
    <name evidence="2" type="ORF">Hgul01_00593</name>
</gene>
<dbReference type="Pfam" id="PF13460">
    <property type="entry name" value="NAD_binding_10"/>
    <property type="match status" value="1"/>
</dbReference>
<dbReference type="Proteomes" id="UP001428290">
    <property type="component" value="Unassembled WGS sequence"/>
</dbReference>
<evidence type="ECO:0000313" key="3">
    <source>
        <dbReference type="Proteomes" id="UP001428290"/>
    </source>
</evidence>
<evidence type="ECO:0000259" key="1">
    <source>
        <dbReference type="Pfam" id="PF13460"/>
    </source>
</evidence>
<dbReference type="Gene3D" id="3.40.50.720">
    <property type="entry name" value="NAD(P)-binding Rossmann-like Domain"/>
    <property type="match status" value="1"/>
</dbReference>
<keyword evidence="3" id="KW-1185">Reference proteome</keyword>
<reference evidence="2 3" key="1">
    <citation type="submission" date="2024-02" db="EMBL/GenBank/DDBJ databases">
        <title>Herpetosiphon gulosus NBRC 112829.</title>
        <authorList>
            <person name="Ichikawa N."/>
            <person name="Katano-Makiyama Y."/>
            <person name="Hidaka K."/>
        </authorList>
    </citation>
    <scope>NUCLEOTIDE SEQUENCE [LARGE SCALE GENOMIC DNA]</scope>
    <source>
        <strain evidence="2 3">NBRC 112829</strain>
    </source>
</reference>
<dbReference type="InterPro" id="IPR051207">
    <property type="entry name" value="ComplexI_NDUFA9_subunit"/>
</dbReference>
<proteinExistence type="predicted"/>
<dbReference type="EMBL" id="BAABRU010000002">
    <property type="protein sequence ID" value="GAA5526813.1"/>
    <property type="molecule type" value="Genomic_DNA"/>
</dbReference>
<accession>A0ABP9WW66</accession>
<feature type="domain" description="NAD(P)-binding" evidence="1">
    <location>
        <begin position="8"/>
        <end position="153"/>
    </location>
</feature>
<organism evidence="2 3">
    <name type="scientific">Herpetosiphon gulosus</name>
    <dbReference type="NCBI Taxonomy" id="1973496"/>
    <lineage>
        <taxon>Bacteria</taxon>
        <taxon>Bacillati</taxon>
        <taxon>Chloroflexota</taxon>
        <taxon>Chloroflexia</taxon>
        <taxon>Herpetosiphonales</taxon>
        <taxon>Herpetosiphonaceae</taxon>
        <taxon>Herpetosiphon</taxon>
    </lineage>
</organism>
<protein>
    <recommendedName>
        <fullName evidence="1">NAD(P)-binding domain-containing protein</fullName>
    </recommendedName>
</protein>
<comment type="caution">
    <text evidence="2">The sequence shown here is derived from an EMBL/GenBank/DDBJ whole genome shotgun (WGS) entry which is preliminary data.</text>
</comment>
<dbReference type="InterPro" id="IPR016040">
    <property type="entry name" value="NAD(P)-bd_dom"/>
</dbReference>
<dbReference type="RefSeq" id="WP_345720450.1">
    <property type="nucleotide sequence ID" value="NZ_BAABRU010000002.1"/>
</dbReference>
<dbReference type="InterPro" id="IPR036291">
    <property type="entry name" value="NAD(P)-bd_dom_sf"/>
</dbReference>
<dbReference type="PANTHER" id="PTHR12126">
    <property type="entry name" value="NADH-UBIQUINONE OXIDOREDUCTASE 39 KDA SUBUNIT-RELATED"/>
    <property type="match status" value="1"/>
</dbReference>
<sequence length="218" mass="23547">MTVIALAGATGYTGQRIISQAANNPEWQVRALVRQSATSKTHFPLGQAFAICDFADQASVDAALEGCEAVFQTIGTTQAQFNANVNYETVDYGTTIALIKAAQAQGVKRFVLLSSAGAGLPLGSYLRWKAKTEKAVRESGLDWTILRPAAIVGPSRRAIQLASMPFALLSKLPLIGRLGAIMRPVDVNDLALSFFKCLQDETTIGKTLEGRSFWRLIR</sequence>
<dbReference type="SUPFAM" id="SSF51735">
    <property type="entry name" value="NAD(P)-binding Rossmann-fold domains"/>
    <property type="match status" value="1"/>
</dbReference>